<name>A0AAN6PX61_9PEZI</name>
<dbReference type="Proteomes" id="UP001305647">
    <property type="component" value="Unassembled WGS sequence"/>
</dbReference>
<accession>A0AAN6PX61</accession>
<dbReference type="AlphaFoldDB" id="A0AAN6PX61"/>
<evidence type="ECO:0000256" key="1">
    <source>
        <dbReference type="SAM" id="MobiDB-lite"/>
    </source>
</evidence>
<feature type="region of interest" description="Disordered" evidence="1">
    <location>
        <begin position="224"/>
        <end position="259"/>
    </location>
</feature>
<feature type="signal peptide" evidence="2">
    <location>
        <begin position="1"/>
        <end position="19"/>
    </location>
</feature>
<feature type="chain" id="PRO_5042900092" evidence="2">
    <location>
        <begin position="20"/>
        <end position="320"/>
    </location>
</feature>
<sequence length="320" mass="34640">MQLTRAFFIVALAASTANALPTARCNMAAAECAGAPERNEGSLSGISDAVEKRSHRPGHVQSNSVSDGNEREARSNPKDSVAQLNSENSRGHQKEANSIFNGQQSKETMQVVNTAESRLNNQDSARSPAHNEMSMSSSQQADRSPGNTERNNAVDKSAAASKNTKGFTLRIRELIHSLSQGRKQTHGEQDSSKNVAAAEPSIGIREDRARINIPSSENKVVAMEQHTQNQGTENTISQSSPHERDTTRQDTSRVTIPKNSNVARSYNTARPEEDGNMNLNHDGQPHSGGMFECLRTAMGNIHKQSLCVSSEYTGSGQSRA</sequence>
<gene>
    <name evidence="3" type="ORF">N658DRAFT_510613</name>
</gene>
<protein>
    <submittedName>
        <fullName evidence="3">Uncharacterized protein</fullName>
    </submittedName>
</protein>
<feature type="compositionally biased region" description="Polar residues" evidence="1">
    <location>
        <begin position="133"/>
        <end position="151"/>
    </location>
</feature>
<keyword evidence="4" id="KW-1185">Reference proteome</keyword>
<comment type="caution">
    <text evidence="3">The sequence shown here is derived from an EMBL/GenBank/DDBJ whole genome shotgun (WGS) entry which is preliminary data.</text>
</comment>
<proteinExistence type="predicted"/>
<reference evidence="3" key="2">
    <citation type="submission" date="2023-05" db="EMBL/GenBank/DDBJ databases">
        <authorList>
            <consortium name="Lawrence Berkeley National Laboratory"/>
            <person name="Steindorff A."/>
            <person name="Hensen N."/>
            <person name="Bonometti L."/>
            <person name="Westerberg I."/>
            <person name="Brannstrom I.O."/>
            <person name="Guillou S."/>
            <person name="Cros-Aarteil S."/>
            <person name="Calhoun S."/>
            <person name="Haridas S."/>
            <person name="Kuo A."/>
            <person name="Mondo S."/>
            <person name="Pangilinan J."/>
            <person name="Riley R."/>
            <person name="Labutti K."/>
            <person name="Andreopoulos B."/>
            <person name="Lipzen A."/>
            <person name="Chen C."/>
            <person name="Yanf M."/>
            <person name="Daum C."/>
            <person name="Ng V."/>
            <person name="Clum A."/>
            <person name="Ohm R."/>
            <person name="Martin F."/>
            <person name="Silar P."/>
            <person name="Natvig D."/>
            <person name="Lalanne C."/>
            <person name="Gautier V."/>
            <person name="Ament-Velasquez S.L."/>
            <person name="Kruys A."/>
            <person name="Hutchinson M.I."/>
            <person name="Powell A.J."/>
            <person name="Barry K."/>
            <person name="Miller A.N."/>
            <person name="Grigoriev I.V."/>
            <person name="Debuchy R."/>
            <person name="Gladieux P."/>
            <person name="Thoren M.H."/>
            <person name="Johannesson H."/>
        </authorList>
    </citation>
    <scope>NUCLEOTIDE SEQUENCE</scope>
    <source>
        <strain evidence="3">CBS 757.83</strain>
    </source>
</reference>
<dbReference type="EMBL" id="MU863683">
    <property type="protein sequence ID" value="KAK4097147.1"/>
    <property type="molecule type" value="Genomic_DNA"/>
</dbReference>
<reference evidence="3" key="1">
    <citation type="journal article" date="2023" name="Mol. Phylogenet. Evol.">
        <title>Genome-scale phylogeny and comparative genomics of the fungal order Sordariales.</title>
        <authorList>
            <person name="Hensen N."/>
            <person name="Bonometti L."/>
            <person name="Westerberg I."/>
            <person name="Brannstrom I.O."/>
            <person name="Guillou S."/>
            <person name="Cros-Aarteil S."/>
            <person name="Calhoun S."/>
            <person name="Haridas S."/>
            <person name="Kuo A."/>
            <person name="Mondo S."/>
            <person name="Pangilinan J."/>
            <person name="Riley R."/>
            <person name="LaButti K."/>
            <person name="Andreopoulos B."/>
            <person name="Lipzen A."/>
            <person name="Chen C."/>
            <person name="Yan M."/>
            <person name="Daum C."/>
            <person name="Ng V."/>
            <person name="Clum A."/>
            <person name="Steindorff A."/>
            <person name="Ohm R.A."/>
            <person name="Martin F."/>
            <person name="Silar P."/>
            <person name="Natvig D.O."/>
            <person name="Lalanne C."/>
            <person name="Gautier V."/>
            <person name="Ament-Velasquez S.L."/>
            <person name="Kruys A."/>
            <person name="Hutchinson M.I."/>
            <person name="Powell A.J."/>
            <person name="Barry K."/>
            <person name="Miller A.N."/>
            <person name="Grigoriev I.V."/>
            <person name="Debuchy R."/>
            <person name="Gladieux P."/>
            <person name="Hiltunen Thoren M."/>
            <person name="Johannesson H."/>
        </authorList>
    </citation>
    <scope>NUCLEOTIDE SEQUENCE</scope>
    <source>
        <strain evidence="3">CBS 757.83</strain>
    </source>
</reference>
<feature type="compositionally biased region" description="Basic and acidic residues" evidence="1">
    <location>
        <begin position="241"/>
        <end position="251"/>
    </location>
</feature>
<feature type="compositionally biased region" description="Basic and acidic residues" evidence="1">
    <location>
        <begin position="68"/>
        <end position="77"/>
    </location>
</feature>
<organism evidence="3 4">
    <name type="scientific">Parathielavia hyrcaniae</name>
    <dbReference type="NCBI Taxonomy" id="113614"/>
    <lineage>
        <taxon>Eukaryota</taxon>
        <taxon>Fungi</taxon>
        <taxon>Dikarya</taxon>
        <taxon>Ascomycota</taxon>
        <taxon>Pezizomycotina</taxon>
        <taxon>Sordariomycetes</taxon>
        <taxon>Sordariomycetidae</taxon>
        <taxon>Sordariales</taxon>
        <taxon>Chaetomiaceae</taxon>
        <taxon>Parathielavia</taxon>
    </lineage>
</organism>
<feature type="region of interest" description="Disordered" evidence="1">
    <location>
        <begin position="50"/>
        <end position="165"/>
    </location>
</feature>
<feature type="region of interest" description="Disordered" evidence="1">
    <location>
        <begin position="179"/>
        <end position="208"/>
    </location>
</feature>
<evidence type="ECO:0000313" key="4">
    <source>
        <dbReference type="Proteomes" id="UP001305647"/>
    </source>
</evidence>
<feature type="compositionally biased region" description="Polar residues" evidence="1">
    <location>
        <begin position="96"/>
        <end position="125"/>
    </location>
</feature>
<evidence type="ECO:0000256" key="2">
    <source>
        <dbReference type="SAM" id="SignalP"/>
    </source>
</evidence>
<keyword evidence="2" id="KW-0732">Signal</keyword>
<evidence type="ECO:0000313" key="3">
    <source>
        <dbReference type="EMBL" id="KAK4097147.1"/>
    </source>
</evidence>
<feature type="compositionally biased region" description="Polar residues" evidence="1">
    <location>
        <begin position="225"/>
        <end position="240"/>
    </location>
</feature>